<evidence type="ECO:0000256" key="1">
    <source>
        <dbReference type="SAM" id="Phobius"/>
    </source>
</evidence>
<sequence length="142" mass="16133">MKSSGQAAVEFMICILVLVFAMIIFSVYAGSKDFERSNAEAKLEADKLCWQISHLINIAMYSRGYYSEFSLPMKINGLDYNVSVSNNNVVVDYERHSCIYQIAVTNISFRTKKAPFSLCGGDFYINNTNNELFIYNRSVVKC</sequence>
<protein>
    <submittedName>
        <fullName evidence="2">Uncharacterized protein</fullName>
    </submittedName>
</protein>
<evidence type="ECO:0000313" key="2">
    <source>
        <dbReference type="EMBL" id="QLJ52434.1"/>
    </source>
</evidence>
<name>A0A7D5XHK8_FERL1</name>
<reference evidence="3" key="1">
    <citation type="submission" date="2020-07" db="EMBL/GenBank/DDBJ databases">
        <title>Metabolic diversity and evolutionary history of the archaeal phylum ###Micrarchaeota### uncovered from a freshwater lake metagenome.</title>
        <authorList>
            <person name="Kadnikov V.V."/>
            <person name="Savvichev A.S."/>
            <person name="Mardanov A.V."/>
            <person name="Beletsky A.V."/>
            <person name="Chupakov A.V."/>
            <person name="Kokryatskaya N.M."/>
            <person name="Pimenov N.V."/>
            <person name="Ravin N.V."/>
        </authorList>
    </citation>
    <scope>NUCLEOTIDE SEQUENCE [LARGE SCALE GENOMIC DNA]</scope>
</reference>
<dbReference type="EMBL" id="CP058998">
    <property type="protein sequence ID" value="QLJ52434.1"/>
    <property type="molecule type" value="Genomic_DNA"/>
</dbReference>
<feature type="transmembrane region" description="Helical" evidence="1">
    <location>
        <begin position="7"/>
        <end position="29"/>
    </location>
</feature>
<keyword evidence="1" id="KW-0812">Transmembrane</keyword>
<organism evidence="2 3">
    <name type="scientific">Fermentimicrarchaeum limneticum</name>
    <dbReference type="NCBI Taxonomy" id="2795018"/>
    <lineage>
        <taxon>Archaea</taxon>
        <taxon>Candidatus Micrarchaeota</taxon>
        <taxon>Candidatus Fermentimicrarchaeales</taxon>
        <taxon>Candidatus Fermentimicrarchaeaceae</taxon>
        <taxon>Candidatus Fermentimicrarchaeum</taxon>
    </lineage>
</organism>
<dbReference type="KEGG" id="flt:Sv326_0259"/>
<evidence type="ECO:0000313" key="3">
    <source>
        <dbReference type="Proteomes" id="UP000510821"/>
    </source>
</evidence>
<keyword evidence="1" id="KW-1133">Transmembrane helix</keyword>
<dbReference type="Proteomes" id="UP000510821">
    <property type="component" value="Chromosome"/>
</dbReference>
<proteinExistence type="predicted"/>
<gene>
    <name evidence="2" type="ORF">Sv326_0259</name>
</gene>
<accession>A0A7D5XHK8</accession>
<dbReference type="AlphaFoldDB" id="A0A7D5XHK8"/>
<keyword evidence="1" id="KW-0472">Membrane</keyword>